<sequence>MHNNYYFLRRLSQDLAETLCGWKLVECFSQSKDELIMGFCAAGDQEFYIRASLQGDFSCLSFPDEYHRARKNSVNLFGELSGLAVTGVRQYENERAFALLFEQDYALLFKMHGNRSNLILFKENELLSVFKSSLKNDFSVSLAELDRPIERTEKALEEADGDWRALYPTFGKRVQAYLESSGWDDLDIQAKWSLLNKAVGLLDSGEFWVMRTERDIYLTLLPEEGAEKLPERPTAAITEFYSIYAREYYLRKERADAIRRLTSEISKTKNYIKKAEKKLAGLKHGVKYNELADVLMANLHAVPERAKSVDLFNFYTNESVTIKLKPKLSPQKNAEELYRKSKNQKLEVDNLNENLERKYEELLSQEELLETIDEANTVRELRKILKKDVKRGQEKQQKVTRPFYVFSHKGFELWVGKNPKSNDELLQRHSYKEDLWLHAKDVTGSHVLLKHKSGKVFPKDVIEYAAQVAAYYSKRKTDSLCPVTVTPRKYIRKQKGSAAGKVLIDKEDVILVTPQKA</sequence>
<dbReference type="GO" id="GO:0043023">
    <property type="term" value="F:ribosomal large subunit binding"/>
    <property type="evidence" value="ECO:0007669"/>
    <property type="project" value="TreeGrafter"/>
</dbReference>
<dbReference type="InterPro" id="IPR008532">
    <property type="entry name" value="NFACT_RNA-bd"/>
</dbReference>
<feature type="domain" description="NFACT RNA-binding" evidence="2">
    <location>
        <begin position="403"/>
        <end position="497"/>
    </location>
</feature>
<proteinExistence type="predicted"/>
<dbReference type="GO" id="GO:1990112">
    <property type="term" value="C:RQC complex"/>
    <property type="evidence" value="ECO:0007669"/>
    <property type="project" value="TreeGrafter"/>
</dbReference>
<keyword evidence="4" id="KW-1185">Reference proteome</keyword>
<dbReference type="AlphaFoldDB" id="A0AAU9CYX4"/>
<dbReference type="PANTHER" id="PTHR15239">
    <property type="entry name" value="NUCLEAR EXPORT MEDIATOR FACTOR NEMF"/>
    <property type="match status" value="1"/>
</dbReference>
<evidence type="ECO:0000259" key="2">
    <source>
        <dbReference type="Pfam" id="PF05670"/>
    </source>
</evidence>
<dbReference type="GO" id="GO:0000049">
    <property type="term" value="F:tRNA binding"/>
    <property type="evidence" value="ECO:0007669"/>
    <property type="project" value="TreeGrafter"/>
</dbReference>
<feature type="coiled-coil region" evidence="1">
    <location>
        <begin position="334"/>
        <end position="372"/>
    </location>
</feature>
<name>A0AAU9CYX4_9BACT</name>
<accession>A0AAU9CYX4</accession>
<dbReference type="Proteomes" id="UP001348817">
    <property type="component" value="Chromosome"/>
</dbReference>
<evidence type="ECO:0000313" key="3">
    <source>
        <dbReference type="EMBL" id="BDD10672.1"/>
    </source>
</evidence>
<gene>
    <name evidence="3" type="ORF">FUAX_31040</name>
</gene>
<dbReference type="KEGG" id="fax:FUAX_31040"/>
<dbReference type="EMBL" id="AP025314">
    <property type="protein sequence ID" value="BDD10672.1"/>
    <property type="molecule type" value="Genomic_DNA"/>
</dbReference>
<reference evidence="3 4" key="1">
    <citation type="submission" date="2021-12" db="EMBL/GenBank/DDBJ databases">
        <title>Genome sequencing of bacteria with rrn-lacking chromosome and rrn-plasmid.</title>
        <authorList>
            <person name="Anda M."/>
            <person name="Iwasaki W."/>
        </authorList>
    </citation>
    <scope>NUCLEOTIDE SEQUENCE [LARGE SCALE GENOMIC DNA]</scope>
    <source>
        <strain evidence="3 4">DSM 100852</strain>
    </source>
</reference>
<dbReference type="Pfam" id="PF05833">
    <property type="entry name" value="NFACT_N"/>
    <property type="match status" value="1"/>
</dbReference>
<dbReference type="RefSeq" id="WP_338392212.1">
    <property type="nucleotide sequence ID" value="NZ_AP025314.1"/>
</dbReference>
<evidence type="ECO:0000313" key="4">
    <source>
        <dbReference type="Proteomes" id="UP001348817"/>
    </source>
</evidence>
<dbReference type="InterPro" id="IPR051608">
    <property type="entry name" value="RQC_Subunit_NEMF"/>
</dbReference>
<protein>
    <recommendedName>
        <fullName evidence="2">NFACT RNA-binding domain-containing protein</fullName>
    </recommendedName>
</protein>
<dbReference type="Pfam" id="PF05670">
    <property type="entry name" value="NFACT-R_1"/>
    <property type="match status" value="1"/>
</dbReference>
<organism evidence="3 4">
    <name type="scientific">Fulvitalea axinellae</name>
    <dbReference type="NCBI Taxonomy" id="1182444"/>
    <lineage>
        <taxon>Bacteria</taxon>
        <taxon>Pseudomonadati</taxon>
        <taxon>Bacteroidota</taxon>
        <taxon>Cytophagia</taxon>
        <taxon>Cytophagales</taxon>
        <taxon>Persicobacteraceae</taxon>
        <taxon>Fulvitalea</taxon>
    </lineage>
</organism>
<dbReference type="Gene3D" id="2.30.310.10">
    <property type="entry name" value="ibrinogen binding protein from staphylococcus aureus domain"/>
    <property type="match status" value="1"/>
</dbReference>
<evidence type="ECO:0000256" key="1">
    <source>
        <dbReference type="SAM" id="Coils"/>
    </source>
</evidence>
<dbReference type="GO" id="GO:0072344">
    <property type="term" value="P:rescue of stalled ribosome"/>
    <property type="evidence" value="ECO:0007669"/>
    <property type="project" value="TreeGrafter"/>
</dbReference>
<dbReference type="PANTHER" id="PTHR15239:SF6">
    <property type="entry name" value="RIBOSOME QUALITY CONTROL COMPLEX SUBUNIT NEMF"/>
    <property type="match status" value="1"/>
</dbReference>
<keyword evidence="1" id="KW-0175">Coiled coil</keyword>